<gene>
    <name evidence="2" type="ORF">FNV43_RR23149</name>
</gene>
<evidence type="ECO:0000313" key="3">
    <source>
        <dbReference type="Proteomes" id="UP000796880"/>
    </source>
</evidence>
<evidence type="ECO:0000313" key="2">
    <source>
        <dbReference type="EMBL" id="KAF3436057.1"/>
    </source>
</evidence>
<accession>A0A8K0E392</accession>
<proteinExistence type="predicted"/>
<organism evidence="2 3">
    <name type="scientific">Rhamnella rubrinervis</name>
    <dbReference type="NCBI Taxonomy" id="2594499"/>
    <lineage>
        <taxon>Eukaryota</taxon>
        <taxon>Viridiplantae</taxon>
        <taxon>Streptophyta</taxon>
        <taxon>Embryophyta</taxon>
        <taxon>Tracheophyta</taxon>
        <taxon>Spermatophyta</taxon>
        <taxon>Magnoliopsida</taxon>
        <taxon>eudicotyledons</taxon>
        <taxon>Gunneridae</taxon>
        <taxon>Pentapetalae</taxon>
        <taxon>rosids</taxon>
        <taxon>fabids</taxon>
        <taxon>Rosales</taxon>
        <taxon>Rhamnaceae</taxon>
        <taxon>rhamnoid group</taxon>
        <taxon>Rhamneae</taxon>
        <taxon>Rhamnella</taxon>
    </lineage>
</organism>
<dbReference type="EMBL" id="VOIH02000010">
    <property type="protein sequence ID" value="KAF3436057.1"/>
    <property type="molecule type" value="Genomic_DNA"/>
</dbReference>
<feature type="region of interest" description="Disordered" evidence="1">
    <location>
        <begin position="119"/>
        <end position="204"/>
    </location>
</feature>
<reference evidence="2" key="1">
    <citation type="submission" date="2020-03" db="EMBL/GenBank/DDBJ databases">
        <title>A high-quality chromosome-level genome assembly of a woody plant with both climbing and erect habits, Rhamnella rubrinervis.</title>
        <authorList>
            <person name="Lu Z."/>
            <person name="Yang Y."/>
            <person name="Zhu X."/>
            <person name="Sun Y."/>
        </authorList>
    </citation>
    <scope>NUCLEOTIDE SEQUENCE</scope>
    <source>
        <strain evidence="2">BYM</strain>
        <tissue evidence="2">Leaf</tissue>
    </source>
</reference>
<dbReference type="AlphaFoldDB" id="A0A8K0E392"/>
<dbReference type="Proteomes" id="UP000796880">
    <property type="component" value="Unassembled WGS sequence"/>
</dbReference>
<keyword evidence="3" id="KW-1185">Reference proteome</keyword>
<sequence>MPTSFDPVMPILEEFDYLGHSEKWNRNAIELDNAREDLRRSMEMTSLNGNLYLDLSSKMTDFVEKSRRDHEFPIGNCTKLLAFKMLREKFGFVVPGFLNYLNDGAVEKLQELLKVDGVTDRPAEVSTSRQGRASSRGRRRRTVPPESQYVPPADDNRMPSSSGTLPLRVPALTTLEPSSSMGPSSSIGRSPTESSDGTESEDDV</sequence>
<protein>
    <submittedName>
        <fullName evidence="2">Uncharacterized protein</fullName>
    </submittedName>
</protein>
<name>A0A8K0E392_9ROSA</name>
<comment type="caution">
    <text evidence="2">The sequence shown here is derived from an EMBL/GenBank/DDBJ whole genome shotgun (WGS) entry which is preliminary data.</text>
</comment>
<evidence type="ECO:0000256" key="1">
    <source>
        <dbReference type="SAM" id="MobiDB-lite"/>
    </source>
</evidence>
<feature type="compositionally biased region" description="Low complexity" evidence="1">
    <location>
        <begin position="177"/>
        <end position="191"/>
    </location>
</feature>